<evidence type="ECO:0000313" key="1">
    <source>
        <dbReference type="EMBL" id="GMF02916.1"/>
    </source>
</evidence>
<proteinExistence type="predicted"/>
<accession>A0ACB5U6I8</accession>
<gene>
    <name evidence="1" type="ORF">Amon02_001160600</name>
</gene>
<organism evidence="1 2">
    <name type="scientific">Ambrosiozyma monospora</name>
    <name type="common">Yeast</name>
    <name type="synonym">Endomycopsis monosporus</name>
    <dbReference type="NCBI Taxonomy" id="43982"/>
    <lineage>
        <taxon>Eukaryota</taxon>
        <taxon>Fungi</taxon>
        <taxon>Dikarya</taxon>
        <taxon>Ascomycota</taxon>
        <taxon>Saccharomycotina</taxon>
        <taxon>Pichiomycetes</taxon>
        <taxon>Pichiales</taxon>
        <taxon>Pichiaceae</taxon>
        <taxon>Ambrosiozyma</taxon>
    </lineage>
</organism>
<comment type="caution">
    <text evidence="1">The sequence shown here is derived from an EMBL/GenBank/DDBJ whole genome shotgun (WGS) entry which is preliminary data.</text>
</comment>
<dbReference type="EMBL" id="BSXS01012731">
    <property type="protein sequence ID" value="GMF02916.1"/>
    <property type="molecule type" value="Genomic_DNA"/>
</dbReference>
<evidence type="ECO:0000313" key="2">
    <source>
        <dbReference type="Proteomes" id="UP001165064"/>
    </source>
</evidence>
<reference evidence="1" key="1">
    <citation type="submission" date="2023-04" db="EMBL/GenBank/DDBJ databases">
        <title>Ambrosiozyma monospora NBRC 10751.</title>
        <authorList>
            <person name="Ichikawa N."/>
            <person name="Sato H."/>
            <person name="Tonouchi N."/>
        </authorList>
    </citation>
    <scope>NUCLEOTIDE SEQUENCE</scope>
    <source>
        <strain evidence="1">NBRC 10751</strain>
    </source>
</reference>
<name>A0ACB5U6I8_AMBMO</name>
<protein>
    <submittedName>
        <fullName evidence="1">Unnamed protein product</fullName>
    </submittedName>
</protein>
<keyword evidence="2" id="KW-1185">Reference proteome</keyword>
<dbReference type="Proteomes" id="UP001165064">
    <property type="component" value="Unassembled WGS sequence"/>
</dbReference>
<sequence length="161" mass="17990">MATYNVSSTKSYMQAMQPMIEKLNSLQLVIDQQQEDKLFKLPILKDGESKLDVGRNLHDLLKGFENVMDSTDLLMDDDDDEELDSSSHLGSFDESSDDDEADPLSKFELLVQVRDNCERIVKAGGGDKSLSNPVEDLFKNILNTLDSDIGEDALQTDLKTV</sequence>